<protein>
    <submittedName>
        <fullName evidence="3">Uncharacterized protein</fullName>
    </submittedName>
</protein>
<reference evidence="3 4" key="1">
    <citation type="submission" date="2017-08" db="EMBL/GenBank/DDBJ databases">
        <title>Infants hospitalized years apart are colonized by the same room-sourced microbial strains.</title>
        <authorList>
            <person name="Brooks B."/>
            <person name="Olm M.R."/>
            <person name="Firek B.A."/>
            <person name="Baker R."/>
            <person name="Thomas B.C."/>
            <person name="Morowitz M.J."/>
            <person name="Banfield J.F."/>
        </authorList>
    </citation>
    <scope>NUCLEOTIDE SEQUENCE [LARGE SCALE GENOMIC DNA]</scope>
    <source>
        <strain evidence="3">S2_003_000_R2_14</strain>
    </source>
</reference>
<gene>
    <name evidence="3" type="ORF">DI536_35770</name>
</gene>
<evidence type="ECO:0000313" key="3">
    <source>
        <dbReference type="EMBL" id="PZR03601.1"/>
    </source>
</evidence>
<evidence type="ECO:0000256" key="1">
    <source>
        <dbReference type="SAM" id="MobiDB-lite"/>
    </source>
</evidence>
<accession>A0A2W5V0S4</accession>
<sequence length="135" mass="13656">MVVATVAVVSLMYRHVMVWIPDGSGGSGLCEEEFGGWAVKVNAAITAIEYTLTLLVSLAALVTFVADRAGGLGHWPRVGLAVGLTVLVGIVVNRGPRLAARVFGPATAADAAPPPSRAGGPVDGRGRGGAAARAR</sequence>
<keyword evidence="2" id="KW-0812">Transmembrane</keyword>
<keyword evidence="2" id="KW-0472">Membrane</keyword>
<feature type="transmembrane region" description="Helical" evidence="2">
    <location>
        <begin position="72"/>
        <end position="92"/>
    </location>
</feature>
<name>A0A2W5V0S4_9BACT</name>
<comment type="caution">
    <text evidence="3">The sequence shown here is derived from an EMBL/GenBank/DDBJ whole genome shotgun (WGS) entry which is preliminary data.</text>
</comment>
<proteinExistence type="predicted"/>
<dbReference type="EMBL" id="QFQP01000080">
    <property type="protein sequence ID" value="PZR03601.1"/>
    <property type="molecule type" value="Genomic_DNA"/>
</dbReference>
<feature type="region of interest" description="Disordered" evidence="1">
    <location>
        <begin position="107"/>
        <end position="135"/>
    </location>
</feature>
<dbReference type="AlphaFoldDB" id="A0A2W5V0S4"/>
<dbReference type="Proteomes" id="UP000249061">
    <property type="component" value="Unassembled WGS sequence"/>
</dbReference>
<organism evidence="3 4">
    <name type="scientific">Archangium gephyra</name>
    <dbReference type="NCBI Taxonomy" id="48"/>
    <lineage>
        <taxon>Bacteria</taxon>
        <taxon>Pseudomonadati</taxon>
        <taxon>Myxococcota</taxon>
        <taxon>Myxococcia</taxon>
        <taxon>Myxococcales</taxon>
        <taxon>Cystobacterineae</taxon>
        <taxon>Archangiaceae</taxon>
        <taxon>Archangium</taxon>
    </lineage>
</organism>
<keyword evidence="2" id="KW-1133">Transmembrane helix</keyword>
<feature type="non-terminal residue" evidence="3">
    <location>
        <position position="135"/>
    </location>
</feature>
<evidence type="ECO:0000256" key="2">
    <source>
        <dbReference type="SAM" id="Phobius"/>
    </source>
</evidence>
<feature type="transmembrane region" description="Helical" evidence="2">
    <location>
        <begin position="47"/>
        <end position="66"/>
    </location>
</feature>
<evidence type="ECO:0000313" key="4">
    <source>
        <dbReference type="Proteomes" id="UP000249061"/>
    </source>
</evidence>